<proteinExistence type="inferred from homology"/>
<evidence type="ECO:0000256" key="1">
    <source>
        <dbReference type="ARBA" id="ARBA00022630"/>
    </source>
</evidence>
<evidence type="ECO:0000256" key="4">
    <source>
        <dbReference type="ARBA" id="ARBA00023033"/>
    </source>
</evidence>
<protein>
    <submittedName>
        <fullName evidence="8">Alkanesulfonate monooxygenase SsuD/methylene tetrahydromethanopterin reductase-like flavin-dependent oxidoreductase (Luciferase family)</fullName>
    </submittedName>
</protein>
<dbReference type="InterPro" id="IPR016215">
    <property type="entry name" value="NTA_MOA"/>
</dbReference>
<keyword evidence="9" id="KW-1185">Reference proteome</keyword>
<dbReference type="AlphaFoldDB" id="A0A7Z0ILX5"/>
<dbReference type="InterPro" id="IPR051260">
    <property type="entry name" value="Diverse_substr_monoxygenases"/>
</dbReference>
<comment type="caution">
    <text evidence="8">The sequence shown here is derived from an EMBL/GenBank/DDBJ whole genome shotgun (WGS) entry which is preliminary data.</text>
</comment>
<evidence type="ECO:0000313" key="8">
    <source>
        <dbReference type="EMBL" id="NYI72139.1"/>
    </source>
</evidence>
<evidence type="ECO:0000256" key="2">
    <source>
        <dbReference type="ARBA" id="ARBA00022643"/>
    </source>
</evidence>
<accession>A0A7Z0ILX5</accession>
<dbReference type="PIRSF" id="PIRSF000337">
    <property type="entry name" value="NTA_MOA"/>
    <property type="match status" value="1"/>
</dbReference>
<keyword evidence="2 6" id="KW-0288">FMN</keyword>
<evidence type="ECO:0000256" key="5">
    <source>
        <dbReference type="ARBA" id="ARBA00033748"/>
    </source>
</evidence>
<keyword evidence="1 6" id="KW-0285">Flavoprotein</keyword>
<keyword evidence="4 8" id="KW-0503">Monooxygenase</keyword>
<dbReference type="GO" id="GO:0004497">
    <property type="term" value="F:monooxygenase activity"/>
    <property type="evidence" value="ECO:0007669"/>
    <property type="project" value="UniProtKB-KW"/>
</dbReference>
<gene>
    <name evidence="8" type="ORF">GGQ54_002699</name>
</gene>
<sequence length="354" mass="37524">MNDLNPTGSPARGPLLGLTLDGFGTHPEAWRATPGDPRRVWRADFALDLVQRAEAAGIDFVLFGDENRTDASRGRLDPIVLAARIAPVTTAIGLVAETAVSHREPFHVAKALATLDHISRGRAGWSVQVDTSAAGAARVGHRPAPTAAEAGREAREVVEVVRALWDSWEDDAVIRDRPTGRFVDRDKLHYVDFTGEFFTVRGPLITPRPPQGNPPVLVRSGVPDPAAELADVVTGDTGPAGAPRLAELEVTVDVRGSRARARAAELAAASAAETAPADRPRFVGSAADLATRIGELAGDFDGVLLRPAVTALDVPVITGVVVPDLIERGVLHRTAPDRLRNRFGLPAAANRYAA</sequence>
<dbReference type="EMBL" id="JACBZS010000001">
    <property type="protein sequence ID" value="NYI72139.1"/>
    <property type="molecule type" value="Genomic_DNA"/>
</dbReference>
<dbReference type="PANTHER" id="PTHR30011">
    <property type="entry name" value="ALKANESULFONATE MONOOXYGENASE-RELATED"/>
    <property type="match status" value="1"/>
</dbReference>
<dbReference type="SUPFAM" id="SSF51679">
    <property type="entry name" value="Bacterial luciferase-like"/>
    <property type="match status" value="1"/>
</dbReference>
<dbReference type="Gene3D" id="3.20.20.30">
    <property type="entry name" value="Luciferase-like domain"/>
    <property type="match status" value="1"/>
</dbReference>
<evidence type="ECO:0000256" key="6">
    <source>
        <dbReference type="PIRSR" id="PIRSR000337-1"/>
    </source>
</evidence>
<keyword evidence="3" id="KW-0560">Oxidoreductase</keyword>
<evidence type="ECO:0000259" key="7">
    <source>
        <dbReference type="Pfam" id="PF00296"/>
    </source>
</evidence>
<dbReference type="PANTHER" id="PTHR30011:SF16">
    <property type="entry name" value="C2H2 FINGER DOMAIN TRANSCRIPTION FACTOR (EUROFUNG)-RELATED"/>
    <property type="match status" value="1"/>
</dbReference>
<reference evidence="8 9" key="1">
    <citation type="submission" date="2020-07" db="EMBL/GenBank/DDBJ databases">
        <title>Sequencing the genomes of 1000 actinobacteria strains.</title>
        <authorList>
            <person name="Klenk H.-P."/>
        </authorList>
    </citation>
    <scope>NUCLEOTIDE SEQUENCE [LARGE SCALE GENOMIC DNA]</scope>
    <source>
        <strain evidence="8 9">DSM 103164</strain>
    </source>
</reference>
<name>A0A7Z0ILX5_9ACTN</name>
<dbReference type="InterPro" id="IPR011251">
    <property type="entry name" value="Luciferase-like_dom"/>
</dbReference>
<dbReference type="Pfam" id="PF00296">
    <property type="entry name" value="Bac_luciferase"/>
    <property type="match status" value="1"/>
</dbReference>
<dbReference type="InterPro" id="IPR036661">
    <property type="entry name" value="Luciferase-like_sf"/>
</dbReference>
<feature type="domain" description="Luciferase-like" evidence="7">
    <location>
        <begin position="42"/>
        <end position="235"/>
    </location>
</feature>
<feature type="binding site" evidence="6">
    <location>
        <position position="65"/>
    </location>
    <ligand>
        <name>FMN</name>
        <dbReference type="ChEBI" id="CHEBI:58210"/>
    </ligand>
</feature>
<organism evidence="8 9">
    <name type="scientific">Naumannella cuiyingiana</name>
    <dbReference type="NCBI Taxonomy" id="1347891"/>
    <lineage>
        <taxon>Bacteria</taxon>
        <taxon>Bacillati</taxon>
        <taxon>Actinomycetota</taxon>
        <taxon>Actinomycetes</taxon>
        <taxon>Propionibacteriales</taxon>
        <taxon>Propionibacteriaceae</taxon>
        <taxon>Naumannella</taxon>
    </lineage>
</organism>
<dbReference type="GO" id="GO:0016705">
    <property type="term" value="F:oxidoreductase activity, acting on paired donors, with incorporation or reduction of molecular oxygen"/>
    <property type="evidence" value="ECO:0007669"/>
    <property type="project" value="InterPro"/>
</dbReference>
<dbReference type="RefSeq" id="WP_179445874.1">
    <property type="nucleotide sequence ID" value="NZ_JACBZS010000001.1"/>
</dbReference>
<evidence type="ECO:0000313" key="9">
    <source>
        <dbReference type="Proteomes" id="UP000527616"/>
    </source>
</evidence>
<comment type="similarity">
    <text evidence="5">Belongs to the NtaA/SnaA/DszA monooxygenase family.</text>
</comment>
<evidence type="ECO:0000256" key="3">
    <source>
        <dbReference type="ARBA" id="ARBA00023002"/>
    </source>
</evidence>
<dbReference type="Proteomes" id="UP000527616">
    <property type="component" value="Unassembled WGS sequence"/>
</dbReference>